<feature type="binding site" description="via carbamate group" evidence="6 9">
    <location>
        <position position="222"/>
    </location>
    <ligand>
        <name>Ni(2+)</name>
        <dbReference type="ChEBI" id="CHEBI:49786"/>
        <label>1</label>
    </ligand>
</feature>
<comment type="pathway">
    <text evidence="1 6">Nitrogen metabolism; urea degradation; CO(2) and NH(3) from urea (urease route): step 1/1.</text>
</comment>
<dbReference type="eggNOG" id="COG0804">
    <property type="taxonomic scope" value="Bacteria"/>
</dbReference>
<gene>
    <name evidence="6 15" type="primary">ureC</name>
    <name evidence="15" type="ORF">HMPREF1630_08585</name>
</gene>
<evidence type="ECO:0000313" key="15">
    <source>
        <dbReference type="EMBL" id="KGF03039.1"/>
    </source>
</evidence>
<dbReference type="EMBL" id="JRMW01000043">
    <property type="protein sequence ID" value="KGF03039.1"/>
    <property type="molecule type" value="Genomic_DNA"/>
</dbReference>
<evidence type="ECO:0000256" key="3">
    <source>
        <dbReference type="ARBA" id="ARBA00022723"/>
    </source>
</evidence>
<dbReference type="PANTHER" id="PTHR43440">
    <property type="entry name" value="UREASE"/>
    <property type="match status" value="1"/>
</dbReference>
<dbReference type="SUPFAM" id="SSF51338">
    <property type="entry name" value="Composite domain of metallo-dependent hydrolases"/>
    <property type="match status" value="2"/>
</dbReference>
<evidence type="ECO:0000256" key="9">
    <source>
        <dbReference type="PIRSR" id="PIRSR611612-51"/>
    </source>
</evidence>
<dbReference type="InterPro" id="IPR050112">
    <property type="entry name" value="Urease_alpha_subunit"/>
</dbReference>
<dbReference type="InterPro" id="IPR017950">
    <property type="entry name" value="Urease_AS"/>
</dbReference>
<dbReference type="NCBIfam" id="TIGR01792">
    <property type="entry name" value="urease_alph"/>
    <property type="match status" value="1"/>
</dbReference>
<feature type="modified residue" description="N6-carboxylysine" evidence="6 8">
    <location>
        <position position="222"/>
    </location>
</feature>
<feature type="binding site" evidence="6 9">
    <location>
        <position position="365"/>
    </location>
    <ligand>
        <name>Ni(2+)</name>
        <dbReference type="ChEBI" id="CHEBI:49786"/>
        <label>1</label>
    </ligand>
</feature>
<evidence type="ECO:0000313" key="16">
    <source>
        <dbReference type="Proteomes" id="UP000029579"/>
    </source>
</evidence>
<dbReference type="Pfam" id="PF01979">
    <property type="entry name" value="Amidohydro_1"/>
    <property type="match status" value="1"/>
</dbReference>
<dbReference type="GO" id="GO:0016151">
    <property type="term" value="F:nickel cation binding"/>
    <property type="evidence" value="ECO:0007669"/>
    <property type="project" value="UniProtKB-UniRule"/>
</dbReference>
<feature type="binding site" evidence="6 9">
    <location>
        <position position="141"/>
    </location>
    <ligand>
        <name>Ni(2+)</name>
        <dbReference type="ChEBI" id="CHEBI:49786"/>
        <label>1</label>
    </ligand>
</feature>
<comment type="subunit">
    <text evidence="6">Heterotrimer of UreA (gamma), UreB (beta) and UreC (alpha) subunits. Three heterotrimers associate to form the active enzyme.</text>
</comment>
<dbReference type="Gene3D" id="3.20.20.140">
    <property type="entry name" value="Metal-dependent hydrolases"/>
    <property type="match status" value="1"/>
</dbReference>
<evidence type="ECO:0000256" key="10">
    <source>
        <dbReference type="PIRSR" id="PIRSR611612-52"/>
    </source>
</evidence>
<dbReference type="EC" id="3.5.1.5" evidence="6 7"/>
<feature type="binding site" evidence="6 11">
    <location>
        <position position="224"/>
    </location>
    <ligand>
        <name>substrate</name>
    </ligand>
</feature>
<dbReference type="GO" id="GO:0043419">
    <property type="term" value="P:urea catabolic process"/>
    <property type="evidence" value="ECO:0007669"/>
    <property type="project" value="UniProtKB-UniRule"/>
</dbReference>
<keyword evidence="6 11" id="KW-0963">Cytoplasm</keyword>
<evidence type="ECO:0000256" key="7">
    <source>
        <dbReference type="NCBIfam" id="TIGR01792"/>
    </source>
</evidence>
<proteinExistence type="inferred from homology"/>
<dbReference type="PRINTS" id="PR01752">
    <property type="entry name" value="UREASE"/>
</dbReference>
<dbReference type="NCBIfam" id="NF009686">
    <property type="entry name" value="PRK13207.1"/>
    <property type="match status" value="1"/>
</dbReference>
<comment type="subcellular location">
    <subcellularLocation>
        <location evidence="6 11">Cytoplasm</location>
    </subcellularLocation>
</comment>
<comment type="cofactor">
    <cofactor evidence="6 9 12">
        <name>Ni cation</name>
        <dbReference type="ChEBI" id="CHEBI:25516"/>
    </cofactor>
    <text evidence="6 9 12">Binds 2 nickel ions per subunit.</text>
</comment>
<evidence type="ECO:0000256" key="6">
    <source>
        <dbReference type="HAMAP-Rule" id="MF_01953"/>
    </source>
</evidence>
<dbReference type="Gene3D" id="2.30.40.10">
    <property type="entry name" value="Urease, subunit C, domain 1"/>
    <property type="match status" value="1"/>
</dbReference>
<dbReference type="PANTHER" id="PTHR43440:SF1">
    <property type="entry name" value="UREASE"/>
    <property type="match status" value="1"/>
</dbReference>
<dbReference type="MEROPS" id="M38.982"/>
<dbReference type="InterPro" id="IPR011059">
    <property type="entry name" value="Metal-dep_hydrolase_composite"/>
</dbReference>
<reference evidence="15 16" key="1">
    <citation type="submission" date="2014-07" db="EMBL/GenBank/DDBJ databases">
        <authorList>
            <person name="McCorrison J."/>
            <person name="Sanka R."/>
            <person name="Torralba M."/>
            <person name="Gillis M."/>
            <person name="Haft D.H."/>
            <person name="Methe B."/>
            <person name="Sutton G."/>
            <person name="Nelson K.E."/>
        </authorList>
    </citation>
    <scope>NUCLEOTIDE SEQUENCE [LARGE SCALE GENOMIC DNA]</scope>
    <source>
        <strain evidence="15 16">S7-1-13</strain>
    </source>
</reference>
<comment type="similarity">
    <text evidence="6 13">Belongs to the metallo-dependent hydrolases superfamily. Urease alpha subunit family.</text>
</comment>
<dbReference type="InterPro" id="IPR011612">
    <property type="entry name" value="Urease_alpha_N_dom"/>
</dbReference>
<keyword evidence="2 6" id="KW-0533">Nickel</keyword>
<dbReference type="PROSITE" id="PS51368">
    <property type="entry name" value="UREASE_3"/>
    <property type="match status" value="1"/>
</dbReference>
<evidence type="ECO:0000256" key="2">
    <source>
        <dbReference type="ARBA" id="ARBA00022596"/>
    </source>
</evidence>
<evidence type="ECO:0000256" key="12">
    <source>
        <dbReference type="RuleBase" id="RU000510"/>
    </source>
</evidence>
<dbReference type="RefSeq" id="WP_037328712.1">
    <property type="nucleotide sequence ID" value="NZ_JRMW01000043.1"/>
</dbReference>
<feature type="binding site" evidence="6 9">
    <location>
        <position position="251"/>
    </location>
    <ligand>
        <name>Ni(2+)</name>
        <dbReference type="ChEBI" id="CHEBI:49786"/>
        <label>2</label>
    </ligand>
</feature>
<keyword evidence="4 6" id="KW-0378">Hydrolase</keyword>
<evidence type="ECO:0000256" key="4">
    <source>
        <dbReference type="ARBA" id="ARBA00022801"/>
    </source>
</evidence>
<evidence type="ECO:0000259" key="14">
    <source>
        <dbReference type="PROSITE" id="PS51368"/>
    </source>
</evidence>
<comment type="caution">
    <text evidence="15">The sequence shown here is derived from an EMBL/GenBank/DDBJ whole genome shotgun (WGS) entry which is preliminary data.</text>
</comment>
<dbReference type="OrthoDB" id="9802793at2"/>
<dbReference type="InterPro" id="IPR017951">
    <property type="entry name" value="Urease_asu_c"/>
</dbReference>
<evidence type="ECO:0000256" key="5">
    <source>
        <dbReference type="ARBA" id="ARBA00047778"/>
    </source>
</evidence>
<dbReference type="InterPro" id="IPR006680">
    <property type="entry name" value="Amidohydro-rel"/>
</dbReference>
<comment type="PTM">
    <text evidence="6">Carboxylation allows a single lysine to coordinate two nickel ions.</text>
</comment>
<sequence>MSFKISREKYGSMYGPTTGDKVRLADTNIIIEIEKDYAIYGDESIFGGGKTVRDGMNQSSTASYASGTCDTVITNAIILDYTGIYKADIGIRDGIITGIGKSGNPDMNDNVNPGLVIGASTEIISGENKIVTAGAIDTHVHFISADQANTALAGGTTTLIGGGTGPADGTNATTCTPGPNHLEAMLKSVEGYPVNVGLLGKGNCSSKEPLYEQIKAGACGLKIHEDWGATRAVINASLEVADEYDIAVAIHTDTLNEGGTIEDTLDAIGGRAIHFFHTEGAGGGHAPDQIVAAGFNNVFPASTNPTMPFTINTSDEHLDMVMVCHNLDKTIEEDVAFADSRIRPETIAAEDVLQDMGVFSIMSSDSQAMGRIGEVVMRTWQTASKMKDQRGVLKEDKANNNDNFRAKRYVAKYTINPAIAHGVSEYIGSIEVGKRADLVLWEPKFFGVRPKQILKNGLIIMAPSGDPNASIPTPQPVIYRRMYAAIGGGIGNSCFTFVSKASYESGIKEKLDLKRMVLPVHNCRNIGKKDMKLNSETPNIKVDPETYEVTIEGKKITCDPVDKVALGQLYNLF</sequence>
<dbReference type="Pfam" id="PF00449">
    <property type="entry name" value="Urease_alpha"/>
    <property type="match status" value="1"/>
</dbReference>
<evidence type="ECO:0000256" key="8">
    <source>
        <dbReference type="PIRSR" id="PIRSR611612-50"/>
    </source>
</evidence>
<dbReference type="GO" id="GO:0009039">
    <property type="term" value="F:urease activity"/>
    <property type="evidence" value="ECO:0007669"/>
    <property type="project" value="UniProtKB-UniRule"/>
</dbReference>
<dbReference type="UniPathway" id="UPA00258">
    <property type="reaction ID" value="UER00370"/>
</dbReference>
<dbReference type="AlphaFoldDB" id="A0A095Z3G0"/>
<feature type="active site" description="Proton donor" evidence="6 10">
    <location>
        <position position="325"/>
    </location>
</feature>
<dbReference type="PROSITE" id="PS00145">
    <property type="entry name" value="UREASE_2"/>
    <property type="match status" value="1"/>
</dbReference>
<dbReference type="InterPro" id="IPR029754">
    <property type="entry name" value="Urease_Ni-bd"/>
</dbReference>
<feature type="binding site" evidence="6 9">
    <location>
        <position position="277"/>
    </location>
    <ligand>
        <name>Ni(2+)</name>
        <dbReference type="ChEBI" id="CHEBI:49786"/>
        <label>2</label>
    </ligand>
</feature>
<comment type="catalytic activity">
    <reaction evidence="5 6 12">
        <text>urea + 2 H2O + H(+) = hydrogencarbonate + 2 NH4(+)</text>
        <dbReference type="Rhea" id="RHEA:20557"/>
        <dbReference type="ChEBI" id="CHEBI:15377"/>
        <dbReference type="ChEBI" id="CHEBI:15378"/>
        <dbReference type="ChEBI" id="CHEBI:16199"/>
        <dbReference type="ChEBI" id="CHEBI:17544"/>
        <dbReference type="ChEBI" id="CHEBI:28938"/>
        <dbReference type="EC" id="3.5.1.5"/>
    </reaction>
</comment>
<evidence type="ECO:0000256" key="11">
    <source>
        <dbReference type="PROSITE-ProRule" id="PRU00700"/>
    </source>
</evidence>
<evidence type="ECO:0000256" key="1">
    <source>
        <dbReference type="ARBA" id="ARBA00004897"/>
    </source>
</evidence>
<dbReference type="InterPro" id="IPR005848">
    <property type="entry name" value="Urease_asu"/>
</dbReference>
<feature type="domain" description="Urease" evidence="14">
    <location>
        <begin position="134"/>
        <end position="573"/>
    </location>
</feature>
<dbReference type="GO" id="GO:0005737">
    <property type="term" value="C:cytoplasm"/>
    <property type="evidence" value="ECO:0007669"/>
    <property type="project" value="UniProtKB-SubCell"/>
</dbReference>
<feature type="binding site" description="via carbamate group" evidence="6 9">
    <location>
        <position position="222"/>
    </location>
    <ligand>
        <name>Ni(2+)</name>
        <dbReference type="ChEBI" id="CHEBI:49786"/>
        <label>2</label>
    </ligand>
</feature>
<evidence type="ECO:0000256" key="13">
    <source>
        <dbReference type="RuleBase" id="RU004158"/>
    </source>
</evidence>
<dbReference type="SUPFAM" id="SSF51556">
    <property type="entry name" value="Metallo-dependent hydrolases"/>
    <property type="match status" value="1"/>
</dbReference>
<keyword evidence="3 6" id="KW-0479">Metal-binding</keyword>
<dbReference type="Proteomes" id="UP000029579">
    <property type="component" value="Unassembled WGS sequence"/>
</dbReference>
<organism evidence="15 16">
    <name type="scientific">Anaerococcus lactolyticus S7-1-13</name>
    <dbReference type="NCBI Taxonomy" id="1284686"/>
    <lineage>
        <taxon>Bacteria</taxon>
        <taxon>Bacillati</taxon>
        <taxon>Bacillota</taxon>
        <taxon>Tissierellia</taxon>
        <taxon>Tissierellales</taxon>
        <taxon>Peptoniphilaceae</taxon>
        <taxon>Anaerococcus</taxon>
    </lineage>
</organism>
<dbReference type="PROSITE" id="PS01120">
    <property type="entry name" value="UREASE_1"/>
    <property type="match status" value="1"/>
</dbReference>
<dbReference type="InterPro" id="IPR032466">
    <property type="entry name" value="Metal_Hydrolase"/>
</dbReference>
<dbReference type="HAMAP" id="MF_01953">
    <property type="entry name" value="Urease_alpha"/>
    <property type="match status" value="1"/>
</dbReference>
<dbReference type="CDD" id="cd00375">
    <property type="entry name" value="Urease_alpha"/>
    <property type="match status" value="1"/>
</dbReference>
<feature type="binding site" evidence="6 9">
    <location>
        <position position="139"/>
    </location>
    <ligand>
        <name>Ni(2+)</name>
        <dbReference type="ChEBI" id="CHEBI:49786"/>
        <label>1</label>
    </ligand>
</feature>
<name>A0A095Z3G0_9FIRM</name>
<comment type="PTM">
    <text evidence="8">Carbamylation allows a single lysine to coordinate two nickel ions.</text>
</comment>
<accession>A0A095Z3G0</accession>
<protein>
    <recommendedName>
        <fullName evidence="6 7">Urease subunit alpha</fullName>
        <ecNumber evidence="6 7">3.5.1.5</ecNumber>
    </recommendedName>
    <alternativeName>
        <fullName evidence="6">Urea amidohydrolase subunit alpha</fullName>
    </alternativeName>
</protein>